<gene>
    <name evidence="3" type="ORF">QQ008_06165</name>
</gene>
<dbReference type="InterPro" id="IPR033186">
    <property type="entry name" value="HerA_C"/>
</dbReference>
<accession>A0ABT8KJQ7</accession>
<dbReference type="InterPro" id="IPR027417">
    <property type="entry name" value="P-loop_NTPase"/>
</dbReference>
<evidence type="ECO:0000313" key="3">
    <source>
        <dbReference type="EMBL" id="MDN5200934.1"/>
    </source>
</evidence>
<dbReference type="EMBL" id="JAUJEA010000002">
    <property type="protein sequence ID" value="MDN5200934.1"/>
    <property type="molecule type" value="Genomic_DNA"/>
</dbReference>
<dbReference type="SUPFAM" id="SSF52540">
    <property type="entry name" value="P-loop containing nucleoside triphosphate hydrolases"/>
    <property type="match status" value="1"/>
</dbReference>
<dbReference type="InterPro" id="IPR051162">
    <property type="entry name" value="T4SS_component"/>
</dbReference>
<dbReference type="PANTHER" id="PTHR30121:SF6">
    <property type="entry name" value="SLR6007 PROTEIN"/>
    <property type="match status" value="1"/>
</dbReference>
<keyword evidence="4" id="KW-1185">Reference proteome</keyword>
<dbReference type="Gene3D" id="3.40.50.300">
    <property type="entry name" value="P-loop containing nucleotide triphosphate hydrolases"/>
    <property type="match status" value="2"/>
</dbReference>
<comment type="caution">
    <text evidence="3">The sequence shown here is derived from an EMBL/GenBank/DDBJ whole genome shotgun (WGS) entry which is preliminary data.</text>
</comment>
<sequence length="528" mass="59218">MSKKEELKNLLESKYQFEGPSIKLGAPMLGEETLTGTIISAPLKTLNRHGLIAGATGTGKTKTLQKLTEGLADEGVPVLLMDIKGDLSGLAKPSPGHPKIDERQAKIGLPFNPSGYTIEPLSISDEKGVRLRATISEFGPVLLSKILELNDTQSGLLAMLFKYCDDSKLPLLDLKDLRKVLRFINEEGKEEIEKEYGRISSSSIGTITRKIIELEQQGADKFFGEKSFDPADLLRKDDLDRGIISVLRLIDLQDRPKLFSTFMLSLLAEIYATFPEQGDADKPKLIIIIDEAHIIFDNASDALLDQLNTIVKLIRSKGVGLFFCTQNPTDVPDEILSQLGLRVQHALRAFTAKDRKKIKLISENFPPSDFYEISELLTSLGIGEALVTVLNEKGIPTPIAATLLQAPVSRMDIITNNELKEILENSEILEEYNEEIDRESAYEILNEKIEEYAERGADDRLEERPQRSRSHRTRRSRSTRAEPTLVEQLSKNTMVRQLGRTIMREVTRGLLGAMGVKPRRRRRRTSIW</sequence>
<feature type="domain" description="Helicase HerA-like C-terminal" evidence="2">
    <location>
        <begin position="37"/>
        <end position="517"/>
    </location>
</feature>
<organism evidence="3 4">
    <name type="scientific">Splendidivirga corallicola</name>
    <dbReference type="NCBI Taxonomy" id="3051826"/>
    <lineage>
        <taxon>Bacteria</taxon>
        <taxon>Pseudomonadati</taxon>
        <taxon>Bacteroidota</taxon>
        <taxon>Cytophagia</taxon>
        <taxon>Cytophagales</taxon>
        <taxon>Splendidivirgaceae</taxon>
        <taxon>Splendidivirga</taxon>
    </lineage>
</organism>
<protein>
    <submittedName>
        <fullName evidence="3">DUF853 family protein</fullName>
    </submittedName>
</protein>
<evidence type="ECO:0000313" key="4">
    <source>
        <dbReference type="Proteomes" id="UP001172082"/>
    </source>
</evidence>
<evidence type="ECO:0000259" key="2">
    <source>
        <dbReference type="Pfam" id="PF05872"/>
    </source>
</evidence>
<name>A0ABT8KJQ7_9BACT</name>
<dbReference type="Pfam" id="PF05872">
    <property type="entry name" value="HerA_C"/>
    <property type="match status" value="1"/>
</dbReference>
<reference evidence="3" key="1">
    <citation type="submission" date="2023-06" db="EMBL/GenBank/DDBJ databases">
        <title>Genomic of Parafulvivirga corallium.</title>
        <authorList>
            <person name="Wang G."/>
        </authorList>
    </citation>
    <scope>NUCLEOTIDE SEQUENCE</scope>
    <source>
        <strain evidence="3">BMA10</strain>
    </source>
</reference>
<feature type="region of interest" description="Disordered" evidence="1">
    <location>
        <begin position="456"/>
        <end position="485"/>
    </location>
</feature>
<evidence type="ECO:0000256" key="1">
    <source>
        <dbReference type="SAM" id="MobiDB-lite"/>
    </source>
</evidence>
<proteinExistence type="predicted"/>
<dbReference type="CDD" id="cd01983">
    <property type="entry name" value="SIMIBI"/>
    <property type="match status" value="1"/>
</dbReference>
<dbReference type="Proteomes" id="UP001172082">
    <property type="component" value="Unassembled WGS sequence"/>
</dbReference>
<dbReference type="PANTHER" id="PTHR30121">
    <property type="entry name" value="UNCHARACTERIZED PROTEIN YJGR-RELATED"/>
    <property type="match status" value="1"/>
</dbReference>
<feature type="compositionally biased region" description="Basic residues" evidence="1">
    <location>
        <begin position="467"/>
        <end position="478"/>
    </location>
</feature>
<feature type="compositionally biased region" description="Basic and acidic residues" evidence="1">
    <location>
        <begin position="456"/>
        <end position="466"/>
    </location>
</feature>
<dbReference type="RefSeq" id="WP_346750964.1">
    <property type="nucleotide sequence ID" value="NZ_JAUJEA010000002.1"/>
</dbReference>